<keyword evidence="1" id="KW-0732">Signal</keyword>
<name>A0ABU5RUB7_9CYAN</name>
<organism evidence="2 3">
    <name type="scientific">Cyanobium gracile UHCC 0139</name>
    <dbReference type="NCBI Taxonomy" id="3110308"/>
    <lineage>
        <taxon>Bacteria</taxon>
        <taxon>Bacillati</taxon>
        <taxon>Cyanobacteriota</taxon>
        <taxon>Cyanophyceae</taxon>
        <taxon>Synechococcales</taxon>
        <taxon>Prochlorococcaceae</taxon>
        <taxon>Cyanobium</taxon>
    </lineage>
</organism>
<proteinExistence type="predicted"/>
<feature type="chain" id="PRO_5046119067" evidence="1">
    <location>
        <begin position="24"/>
        <end position="52"/>
    </location>
</feature>
<dbReference type="Proteomes" id="UP001304461">
    <property type="component" value="Unassembled WGS sequence"/>
</dbReference>
<comment type="caution">
    <text evidence="2">The sequence shown here is derived from an EMBL/GenBank/DDBJ whole genome shotgun (WGS) entry which is preliminary data.</text>
</comment>
<reference evidence="2 3" key="1">
    <citation type="submission" date="2023-12" db="EMBL/GenBank/DDBJ databases">
        <title>Baltic Sea Cyanobacteria.</title>
        <authorList>
            <person name="Delbaje E."/>
            <person name="Fewer D.P."/>
            <person name="Shishido T.K."/>
        </authorList>
    </citation>
    <scope>NUCLEOTIDE SEQUENCE [LARGE SCALE GENOMIC DNA]</scope>
    <source>
        <strain evidence="2 3">UHCC 0139</strain>
    </source>
</reference>
<dbReference type="RefSeq" id="WP_323305385.1">
    <property type="nucleotide sequence ID" value="NZ_JAYGHX010000004.1"/>
</dbReference>
<gene>
    <name evidence="2" type="ORF">VB738_08790</name>
</gene>
<feature type="signal peptide" evidence="1">
    <location>
        <begin position="1"/>
        <end position="23"/>
    </location>
</feature>
<protein>
    <submittedName>
        <fullName evidence="2">Uncharacterized protein</fullName>
    </submittedName>
</protein>
<accession>A0ABU5RUB7</accession>
<evidence type="ECO:0000313" key="2">
    <source>
        <dbReference type="EMBL" id="MEA5391354.1"/>
    </source>
</evidence>
<keyword evidence="3" id="KW-1185">Reference proteome</keyword>
<sequence>MRPLLLLVAGFTAALAVAAPARAADCLPGQVEAAPCAVAQPPCPVVELPCEG</sequence>
<evidence type="ECO:0000256" key="1">
    <source>
        <dbReference type="SAM" id="SignalP"/>
    </source>
</evidence>
<evidence type="ECO:0000313" key="3">
    <source>
        <dbReference type="Proteomes" id="UP001304461"/>
    </source>
</evidence>
<dbReference type="EMBL" id="JAYGHX010000004">
    <property type="protein sequence ID" value="MEA5391354.1"/>
    <property type="molecule type" value="Genomic_DNA"/>
</dbReference>